<dbReference type="AlphaFoldDB" id="A0A1W6K126"/>
<evidence type="ECO:0000313" key="12">
    <source>
        <dbReference type="EMBL" id="ARM76261.1"/>
    </source>
</evidence>
<keyword evidence="6 8" id="KW-0658">Purine biosynthesis</keyword>
<dbReference type="SUPFAM" id="SSF56235">
    <property type="entry name" value="N-terminal nucleophile aminohydrolases (Ntn hydrolases)"/>
    <property type="match status" value="1"/>
</dbReference>
<dbReference type="PIRSF" id="PIRSF000485">
    <property type="entry name" value="Amd_phspho_trans"/>
    <property type="match status" value="1"/>
</dbReference>
<dbReference type="OrthoDB" id="5976at2157"/>
<accession>A0A1W6K126</accession>
<dbReference type="CDD" id="cd06223">
    <property type="entry name" value="PRTases_typeI"/>
    <property type="match status" value="1"/>
</dbReference>
<keyword evidence="10" id="KW-0408">Iron</keyword>
<feature type="binding site" evidence="9">
    <location>
        <position position="241"/>
    </location>
    <ligand>
        <name>Mg(2+)</name>
        <dbReference type="ChEBI" id="CHEBI:18420"/>
    </ligand>
</feature>
<feature type="binding site" evidence="10">
    <location>
        <position position="389"/>
    </location>
    <ligand>
        <name>[4Fe-4S] cluster</name>
        <dbReference type="ChEBI" id="CHEBI:49883"/>
    </ligand>
</feature>
<evidence type="ECO:0000256" key="3">
    <source>
        <dbReference type="ARBA" id="ARBA00011941"/>
    </source>
</evidence>
<dbReference type="Gene3D" id="3.40.50.2020">
    <property type="match status" value="1"/>
</dbReference>
<proteinExistence type="inferred from homology"/>
<name>A0A1W6K126_9CREN</name>
<keyword evidence="9" id="KW-0479">Metal-binding</keyword>
<dbReference type="GO" id="GO:0004044">
    <property type="term" value="F:amidophosphoribosyltransferase activity"/>
    <property type="evidence" value="ECO:0007669"/>
    <property type="project" value="UniProtKB-EC"/>
</dbReference>
<gene>
    <name evidence="12" type="ORF">B6F84_09640</name>
</gene>
<feature type="domain" description="Glutamine amidotransferase type-2" evidence="11">
    <location>
        <begin position="2"/>
        <end position="179"/>
    </location>
</feature>
<evidence type="ECO:0000256" key="5">
    <source>
        <dbReference type="ARBA" id="ARBA00022679"/>
    </source>
</evidence>
<keyword evidence="7" id="KW-0315">Glutamine amidotransferase</keyword>
<evidence type="ECO:0000313" key="13">
    <source>
        <dbReference type="Proteomes" id="UP000193404"/>
    </source>
</evidence>
<sequence>MGGIVGILSYDKIWNISKFLKYSLMGLQHRGYSNTSVAILNEKILKSDSNLAPEDFEINDEGWAGIGYTGSRQNKLYLFDQMAITIDGITKETPEEISKIILKDPENLKNVKGAFSLIALTKEGEIIAYRDDSGLKPLALGGFGFDMGIIASEMTGIIVIGGDFRREIKPGELVLMNKYNIETKQLVEPKSSYCSIEYIYQSRIDSYVNGKPIYDLRIKIGEELAEERKIDADTVIGVPETALPFALGYSRKTGIPMNLGFTRTGSPIRTMLASDDFLKIVGVQLKLNPIKSAVFGQRVILIDDSMVTGTTLKNTVYNLRRLGAKEVHVLIGSPKLISYCPYEVEVPPSNELIAANLSDEEVSRVIGADSIYWLSLEGLYKVIGNKNLCVGCMVGKYPKVI</sequence>
<dbReference type="STRING" id="282676.B6F84_09640"/>
<dbReference type="Proteomes" id="UP000193404">
    <property type="component" value="Chromosome"/>
</dbReference>
<evidence type="ECO:0000256" key="4">
    <source>
        <dbReference type="ARBA" id="ARBA00022676"/>
    </source>
</evidence>
<comment type="cofactor">
    <cofactor evidence="10">
        <name>[4Fe-4S] cluster</name>
        <dbReference type="ChEBI" id="CHEBI:49883"/>
    </cofactor>
    <text evidence="10">Binds 1 [4Fe-4S] cluster per subunit.</text>
</comment>
<dbReference type="GO" id="GO:0009113">
    <property type="term" value="P:purine nucleobase biosynthetic process"/>
    <property type="evidence" value="ECO:0007669"/>
    <property type="project" value="InterPro"/>
</dbReference>
<dbReference type="InterPro" id="IPR017932">
    <property type="entry name" value="GATase_2_dom"/>
</dbReference>
<evidence type="ECO:0000256" key="1">
    <source>
        <dbReference type="ARBA" id="ARBA00005209"/>
    </source>
</evidence>
<dbReference type="RefSeq" id="WP_148692045.1">
    <property type="nucleotide sequence ID" value="NZ_CP020477.1"/>
</dbReference>
<dbReference type="EMBL" id="CP020477">
    <property type="protein sequence ID" value="ARM76261.1"/>
    <property type="molecule type" value="Genomic_DNA"/>
</dbReference>
<feature type="binding site" evidence="10">
    <location>
        <position position="340"/>
    </location>
    <ligand>
        <name>[4Fe-4S] cluster</name>
        <dbReference type="ChEBI" id="CHEBI:49883"/>
    </ligand>
</feature>
<dbReference type="InterPro" id="IPR005854">
    <property type="entry name" value="PurF"/>
</dbReference>
<dbReference type="InterPro" id="IPR000836">
    <property type="entry name" value="PRTase_dom"/>
</dbReference>
<keyword evidence="13" id="KW-1185">Reference proteome</keyword>
<dbReference type="GO" id="GO:0051536">
    <property type="term" value="F:iron-sulfur cluster binding"/>
    <property type="evidence" value="ECO:0007669"/>
    <property type="project" value="UniProtKB-KW"/>
</dbReference>
<dbReference type="Pfam" id="PF00156">
    <property type="entry name" value="Pribosyltran"/>
    <property type="match status" value="1"/>
</dbReference>
<feature type="binding site" evidence="10">
    <location>
        <position position="194"/>
    </location>
    <ligand>
        <name>[4Fe-4S] cluster</name>
        <dbReference type="ChEBI" id="CHEBI:49883"/>
    </ligand>
</feature>
<dbReference type="InterPro" id="IPR029055">
    <property type="entry name" value="Ntn_hydrolases_N"/>
</dbReference>
<keyword evidence="5 8" id="KW-0808">Transferase</keyword>
<dbReference type="KEGG" id="aman:B6F84_09640"/>
<evidence type="ECO:0000256" key="6">
    <source>
        <dbReference type="ARBA" id="ARBA00022755"/>
    </source>
</evidence>
<dbReference type="GO" id="GO:0046872">
    <property type="term" value="F:metal ion binding"/>
    <property type="evidence" value="ECO:0007669"/>
    <property type="project" value="UniProtKB-KW"/>
</dbReference>
<feature type="binding site" evidence="9">
    <location>
        <position position="304"/>
    </location>
    <ligand>
        <name>Mg(2+)</name>
        <dbReference type="ChEBI" id="CHEBI:18420"/>
    </ligand>
</feature>
<dbReference type="EC" id="2.4.2.14" evidence="3 8"/>
<evidence type="ECO:0000256" key="10">
    <source>
        <dbReference type="PIRSR" id="PIRSR000485-3"/>
    </source>
</evidence>
<dbReference type="InterPro" id="IPR029057">
    <property type="entry name" value="PRTase-like"/>
</dbReference>
<dbReference type="GeneID" id="41591186"/>
<dbReference type="PROSITE" id="PS51278">
    <property type="entry name" value="GATASE_TYPE_2"/>
    <property type="match status" value="1"/>
</dbReference>
<organism evidence="12 13">
    <name type="scientific">Acidianus manzaensis</name>
    <dbReference type="NCBI Taxonomy" id="282676"/>
    <lineage>
        <taxon>Archaea</taxon>
        <taxon>Thermoproteota</taxon>
        <taxon>Thermoprotei</taxon>
        <taxon>Sulfolobales</taxon>
        <taxon>Sulfolobaceae</taxon>
        <taxon>Acidianus</taxon>
    </lineage>
</organism>
<evidence type="ECO:0000256" key="7">
    <source>
        <dbReference type="ARBA" id="ARBA00022962"/>
    </source>
</evidence>
<evidence type="ECO:0000256" key="8">
    <source>
        <dbReference type="PIRNR" id="PIRNR000485"/>
    </source>
</evidence>
<feature type="binding site" evidence="9">
    <location>
        <position position="303"/>
    </location>
    <ligand>
        <name>Mg(2+)</name>
        <dbReference type="ChEBI" id="CHEBI:18420"/>
    </ligand>
</feature>
<dbReference type="GO" id="GO:0006189">
    <property type="term" value="P:'de novo' IMP biosynthetic process"/>
    <property type="evidence" value="ECO:0007669"/>
    <property type="project" value="UniProtKB-UniPathway"/>
</dbReference>
<reference evidence="12 13" key="1">
    <citation type="submission" date="2017-03" db="EMBL/GenBank/DDBJ databases">
        <title>Sulfur activation and transportation mechanism of thermophilic Archaea Acidianus manzaensis YN-25.</title>
        <authorList>
            <person name="Ma Y."/>
            <person name="Yang Y."/>
            <person name="Xia J."/>
        </authorList>
    </citation>
    <scope>NUCLEOTIDE SEQUENCE [LARGE SCALE GENOMIC DNA]</scope>
    <source>
        <strain evidence="12 13">YN-25</strain>
    </source>
</reference>
<dbReference type="Gene3D" id="3.60.20.10">
    <property type="entry name" value="Glutamine Phosphoribosylpyrophosphate, subunit 1, domain 1"/>
    <property type="match status" value="1"/>
</dbReference>
<feature type="binding site" evidence="10">
    <location>
        <position position="392"/>
    </location>
    <ligand>
        <name>[4Fe-4S] cluster</name>
        <dbReference type="ChEBI" id="CHEBI:49883"/>
    </ligand>
</feature>
<keyword evidence="9" id="KW-0460">Magnesium</keyword>
<dbReference type="PANTHER" id="PTHR11907">
    <property type="entry name" value="AMIDOPHOSPHORIBOSYLTRANSFERASE"/>
    <property type="match status" value="1"/>
</dbReference>
<comment type="cofactor">
    <cofactor evidence="9">
        <name>Mg(2+)</name>
        <dbReference type="ChEBI" id="CHEBI:18420"/>
    </cofactor>
    <text evidence="9">Binds 1 Mg(2+) ion per subunit.</text>
</comment>
<protein>
    <recommendedName>
        <fullName evidence="3 8">Amidophosphoribosyltransferase</fullName>
        <shortName evidence="8">ATase</shortName>
        <ecNumber evidence="3 8">2.4.2.14</ecNumber>
    </recommendedName>
    <alternativeName>
        <fullName evidence="8">Glutamine phosphoribosylpyrophosphate amidotransferase</fullName>
    </alternativeName>
</protein>
<keyword evidence="4 8" id="KW-0328">Glycosyltransferase</keyword>
<evidence type="ECO:0000256" key="2">
    <source>
        <dbReference type="ARBA" id="ARBA00010138"/>
    </source>
</evidence>
<comment type="catalytic activity">
    <reaction evidence="8">
        <text>5-phospho-beta-D-ribosylamine + L-glutamate + diphosphate = 5-phospho-alpha-D-ribose 1-diphosphate + L-glutamine + H2O</text>
        <dbReference type="Rhea" id="RHEA:14905"/>
        <dbReference type="ChEBI" id="CHEBI:15377"/>
        <dbReference type="ChEBI" id="CHEBI:29985"/>
        <dbReference type="ChEBI" id="CHEBI:33019"/>
        <dbReference type="ChEBI" id="CHEBI:58017"/>
        <dbReference type="ChEBI" id="CHEBI:58359"/>
        <dbReference type="ChEBI" id="CHEBI:58681"/>
        <dbReference type="EC" id="2.4.2.14"/>
    </reaction>
</comment>
<dbReference type="UniPathway" id="UPA00074">
    <property type="reaction ID" value="UER00124"/>
</dbReference>
<dbReference type="SUPFAM" id="SSF53271">
    <property type="entry name" value="PRTase-like"/>
    <property type="match status" value="1"/>
</dbReference>
<evidence type="ECO:0000259" key="11">
    <source>
        <dbReference type="PROSITE" id="PS51278"/>
    </source>
</evidence>
<comment type="similarity">
    <text evidence="2 8">In the C-terminal section; belongs to the purine/pyrimidine phosphoribosyltransferase family.</text>
</comment>
<comment type="pathway">
    <text evidence="1 8">Purine metabolism; IMP biosynthesis via de novo pathway; N(1)-(5-phospho-D-ribosyl)glycinamide from 5-phospho-alpha-D-ribose 1-diphosphate: step 1/2.</text>
</comment>
<keyword evidence="10" id="KW-0411">Iron-sulfur</keyword>
<evidence type="ECO:0000256" key="9">
    <source>
        <dbReference type="PIRSR" id="PIRSR000485-2"/>
    </source>
</evidence>